<dbReference type="RefSeq" id="WP_348956290.1">
    <property type="nucleotide sequence ID" value="NZ_JBDZYD010000018.1"/>
</dbReference>
<evidence type="ECO:0000313" key="6">
    <source>
        <dbReference type="EMBL" id="MEQ0565209.1"/>
    </source>
</evidence>
<comment type="similarity">
    <text evidence="1">Belongs to the ABC transporter superfamily.</text>
</comment>
<comment type="caution">
    <text evidence="6">The sequence shown here is derived from an EMBL/GenBank/DDBJ whole genome shotgun (WGS) entry which is preliminary data.</text>
</comment>
<dbReference type="PANTHER" id="PTHR43335">
    <property type="entry name" value="ABC TRANSPORTER, ATP-BINDING PROTEIN"/>
    <property type="match status" value="1"/>
</dbReference>
<evidence type="ECO:0000256" key="3">
    <source>
        <dbReference type="ARBA" id="ARBA00022741"/>
    </source>
</evidence>
<dbReference type="PANTHER" id="PTHR43335:SF4">
    <property type="entry name" value="ABC TRANSPORTER, ATP-BINDING PROTEIN"/>
    <property type="match status" value="1"/>
</dbReference>
<evidence type="ECO:0000256" key="4">
    <source>
        <dbReference type="ARBA" id="ARBA00022840"/>
    </source>
</evidence>
<sequence>MTIDAVGLTKQYRDVLAVDDLTLHTTPGEIYALLGLNGAGKTTTIRMLLGLIRPTRGQVTLFGEPVGPGRNTVWARIGYLVETPSAYPELTVSENLQVLARLRGLREEKAVSDVIARLGLQPHAHRRAQTLSLGNKQRLALAKALLHQPDLLLLDEPANGLDPAGVAEIRTLLHELAHQDGVTILLSSHILTEVARLATRIGVLDRGRLVWEGATADLVAQARPRLRVTVHDPGHATAALRAAGHTVSTEDGGLTLTEDHAIHHPDEIATRLVTAGCPPTRLAVEQDDLETCFLRLVSHA</sequence>
<dbReference type="InterPro" id="IPR003593">
    <property type="entry name" value="AAA+_ATPase"/>
</dbReference>
<protein>
    <submittedName>
        <fullName evidence="6">ABC transporter ATP-binding protein</fullName>
    </submittedName>
</protein>
<keyword evidence="2" id="KW-0813">Transport</keyword>
<reference evidence="6 7" key="1">
    <citation type="submission" date="2024-05" db="EMBL/GenBank/DDBJ databases">
        <authorList>
            <person name="Zhao H."/>
            <person name="Xu Y."/>
            <person name="Lin S."/>
            <person name="Spain J.C."/>
            <person name="Zhou N.-Y."/>
        </authorList>
    </citation>
    <scope>NUCLEOTIDE SEQUENCE [LARGE SCALE GENOMIC DNA]</scope>
    <source>
        <strain evidence="6 7">NEAU-NG30</strain>
    </source>
</reference>
<gene>
    <name evidence="6" type="ORF">ABJI51_39550</name>
</gene>
<accession>A0ABV0LTH6</accession>
<dbReference type="InterPro" id="IPR003439">
    <property type="entry name" value="ABC_transporter-like_ATP-bd"/>
</dbReference>
<dbReference type="InterPro" id="IPR027417">
    <property type="entry name" value="P-loop_NTPase"/>
</dbReference>
<dbReference type="SUPFAM" id="SSF52540">
    <property type="entry name" value="P-loop containing nucleoside triphosphate hydrolases"/>
    <property type="match status" value="1"/>
</dbReference>
<evidence type="ECO:0000256" key="1">
    <source>
        <dbReference type="ARBA" id="ARBA00005417"/>
    </source>
</evidence>
<keyword evidence="4 6" id="KW-0067">ATP-binding</keyword>
<name>A0ABV0LTH6_9PSEU</name>
<proteinExistence type="inferred from homology"/>
<dbReference type="PROSITE" id="PS50893">
    <property type="entry name" value="ABC_TRANSPORTER_2"/>
    <property type="match status" value="1"/>
</dbReference>
<keyword evidence="3" id="KW-0547">Nucleotide-binding</keyword>
<evidence type="ECO:0000259" key="5">
    <source>
        <dbReference type="PROSITE" id="PS50893"/>
    </source>
</evidence>
<dbReference type="Proteomes" id="UP001440984">
    <property type="component" value="Unassembled WGS sequence"/>
</dbReference>
<organism evidence="6 7">
    <name type="scientific">Amycolatopsis melonis</name>
    <dbReference type="NCBI Taxonomy" id="3156488"/>
    <lineage>
        <taxon>Bacteria</taxon>
        <taxon>Bacillati</taxon>
        <taxon>Actinomycetota</taxon>
        <taxon>Actinomycetes</taxon>
        <taxon>Pseudonocardiales</taxon>
        <taxon>Pseudonocardiaceae</taxon>
        <taxon>Amycolatopsis</taxon>
    </lineage>
</organism>
<dbReference type="InterPro" id="IPR017871">
    <property type="entry name" value="ABC_transporter-like_CS"/>
</dbReference>
<keyword evidence="7" id="KW-1185">Reference proteome</keyword>
<dbReference type="PROSITE" id="PS00211">
    <property type="entry name" value="ABC_TRANSPORTER_1"/>
    <property type="match status" value="1"/>
</dbReference>
<dbReference type="SMART" id="SM00382">
    <property type="entry name" value="AAA"/>
    <property type="match status" value="1"/>
</dbReference>
<dbReference type="Gene3D" id="3.40.50.300">
    <property type="entry name" value="P-loop containing nucleotide triphosphate hydrolases"/>
    <property type="match status" value="1"/>
</dbReference>
<dbReference type="GO" id="GO:0005524">
    <property type="term" value="F:ATP binding"/>
    <property type="evidence" value="ECO:0007669"/>
    <property type="project" value="UniProtKB-KW"/>
</dbReference>
<feature type="domain" description="ABC transporter" evidence="5">
    <location>
        <begin position="3"/>
        <end position="231"/>
    </location>
</feature>
<evidence type="ECO:0000256" key="2">
    <source>
        <dbReference type="ARBA" id="ARBA00022448"/>
    </source>
</evidence>
<dbReference type="Pfam" id="PF00005">
    <property type="entry name" value="ABC_tran"/>
    <property type="match status" value="1"/>
</dbReference>
<dbReference type="EMBL" id="JBDZYD010000018">
    <property type="protein sequence ID" value="MEQ0565209.1"/>
    <property type="molecule type" value="Genomic_DNA"/>
</dbReference>
<evidence type="ECO:0000313" key="7">
    <source>
        <dbReference type="Proteomes" id="UP001440984"/>
    </source>
</evidence>